<organism evidence="1 2">
    <name type="scientific">Sorangium cellulosum</name>
    <name type="common">Polyangium cellulosum</name>
    <dbReference type="NCBI Taxonomy" id="56"/>
    <lineage>
        <taxon>Bacteria</taxon>
        <taxon>Pseudomonadati</taxon>
        <taxon>Myxococcota</taxon>
        <taxon>Polyangia</taxon>
        <taxon>Polyangiales</taxon>
        <taxon>Polyangiaceae</taxon>
        <taxon>Sorangium</taxon>
    </lineage>
</organism>
<proteinExistence type="predicted"/>
<reference evidence="1 2" key="1">
    <citation type="submission" date="2015-09" db="EMBL/GenBank/DDBJ databases">
        <title>Sorangium comparison.</title>
        <authorList>
            <person name="Zaburannyi N."/>
            <person name="Bunk B."/>
            <person name="Overmann J."/>
            <person name="Mueller R."/>
        </authorList>
    </citation>
    <scope>NUCLEOTIDE SEQUENCE [LARGE SCALE GENOMIC DNA]</scope>
    <source>
        <strain evidence="1 2">So ce836</strain>
    </source>
</reference>
<name>A0A4P2QHL4_SORCE</name>
<dbReference type="EMBL" id="CP012672">
    <property type="protein sequence ID" value="AUX29467.1"/>
    <property type="molecule type" value="Genomic_DNA"/>
</dbReference>
<dbReference type="RefSeq" id="WP_129573630.1">
    <property type="nucleotide sequence ID" value="NZ_CP012672.1"/>
</dbReference>
<evidence type="ECO:0000313" key="1">
    <source>
        <dbReference type="EMBL" id="AUX29467.1"/>
    </source>
</evidence>
<dbReference type="Proteomes" id="UP000295497">
    <property type="component" value="Chromosome"/>
</dbReference>
<protein>
    <submittedName>
        <fullName evidence="1">Uncharacterized protein</fullName>
    </submittedName>
</protein>
<accession>A0A4P2QHL4</accession>
<gene>
    <name evidence="1" type="ORF">SOCE836_015570</name>
</gene>
<sequence length="253" mass="27468">MKYVLRSLDRFGAPRWERLSRSDAAVLVGYWYGRGAAAERPLERLTCARGMMMTLFCAGAPWDEIAKAADGYVNEALAAPRDAESTIMRAIHLTECMQIQLVFPDDAARRARLIEAGSALLAEQSGTRGVPGHAETLADLKLHLAAVDERREALPALEGLELGCYSLLEPVHRADGAAFAEAIDAIVRGARDRGTRCARPDSALFVQRIQGFEDVGSGFLYGGSRRIGAVFGLRVPEPPPDTLPFYPPDARSG</sequence>
<evidence type="ECO:0000313" key="2">
    <source>
        <dbReference type="Proteomes" id="UP000295497"/>
    </source>
</evidence>
<dbReference type="AlphaFoldDB" id="A0A4P2QHL4"/>